<reference evidence="2" key="2">
    <citation type="journal article" date="2017" name="J. Anim. Genet.">
        <title>Multiple reference genome sequences of hot pepper reveal the massive evolution of plant disease resistance genes by retroduplication.</title>
        <authorList>
            <person name="Kim S."/>
            <person name="Park J."/>
            <person name="Yeom S.-I."/>
            <person name="Kim Y.-M."/>
            <person name="Seo E."/>
            <person name="Kim K.-T."/>
            <person name="Kim M.-S."/>
            <person name="Lee J.M."/>
            <person name="Cheong K."/>
            <person name="Shin H.-S."/>
            <person name="Kim S.-B."/>
            <person name="Han K."/>
            <person name="Lee J."/>
            <person name="Park M."/>
            <person name="Lee H.-A."/>
            <person name="Lee H.-Y."/>
            <person name="Lee Y."/>
            <person name="Oh S."/>
            <person name="Lee J.H."/>
            <person name="Choi E."/>
            <person name="Choi E."/>
            <person name="Lee S.E."/>
            <person name="Jeon J."/>
            <person name="Kim H."/>
            <person name="Choi G."/>
            <person name="Song H."/>
            <person name="Lee J."/>
            <person name="Lee S.-C."/>
            <person name="Kwon J.-K."/>
            <person name="Lee H.-Y."/>
            <person name="Koo N."/>
            <person name="Hong Y."/>
            <person name="Kim R.W."/>
            <person name="Kang W.-H."/>
            <person name="Huh J.H."/>
            <person name="Kang B.-C."/>
            <person name="Yang T.-J."/>
            <person name="Lee Y.-H."/>
            <person name="Bennetzen J.L."/>
            <person name="Choi D."/>
        </authorList>
    </citation>
    <scope>NUCLEOTIDE SEQUENCE [LARGE SCALE GENOMIC DNA]</scope>
    <source>
        <strain evidence="2">cv. PBC81</strain>
    </source>
</reference>
<dbReference type="OrthoDB" id="1225976at2759"/>
<keyword evidence="2" id="KW-1185">Reference proteome</keyword>
<gene>
    <name evidence="1" type="ORF">CQW23_27195</name>
</gene>
<dbReference type="AlphaFoldDB" id="A0A2G2VD53"/>
<protein>
    <submittedName>
        <fullName evidence="1">Uncharacterized protein</fullName>
    </submittedName>
</protein>
<evidence type="ECO:0000313" key="1">
    <source>
        <dbReference type="EMBL" id="PHT30858.1"/>
    </source>
</evidence>
<name>A0A2G2VD53_CAPBA</name>
<evidence type="ECO:0000313" key="2">
    <source>
        <dbReference type="Proteomes" id="UP000224567"/>
    </source>
</evidence>
<dbReference type="Proteomes" id="UP000224567">
    <property type="component" value="Unassembled WGS sequence"/>
</dbReference>
<sequence>MQFTEDFRQTLPEDSRDLPISQEQNEIIWLDAVGGPSRWFGYAYGLPQQTFGEFHSELEGLSSFQDDELRETIFALKFEATNSRFHMEYLEYMVNTEM</sequence>
<proteinExistence type="predicted"/>
<comment type="caution">
    <text evidence="1">The sequence shown here is derived from an EMBL/GenBank/DDBJ whole genome shotgun (WGS) entry which is preliminary data.</text>
</comment>
<reference evidence="1 2" key="1">
    <citation type="journal article" date="2017" name="Genome Biol.">
        <title>New reference genome sequences of hot pepper reveal the massive evolution of plant disease-resistance genes by retroduplication.</title>
        <authorList>
            <person name="Kim S."/>
            <person name="Park J."/>
            <person name="Yeom S.I."/>
            <person name="Kim Y.M."/>
            <person name="Seo E."/>
            <person name="Kim K.T."/>
            <person name="Kim M.S."/>
            <person name="Lee J.M."/>
            <person name="Cheong K."/>
            <person name="Shin H.S."/>
            <person name="Kim S.B."/>
            <person name="Han K."/>
            <person name="Lee J."/>
            <person name="Park M."/>
            <person name="Lee H.A."/>
            <person name="Lee H.Y."/>
            <person name="Lee Y."/>
            <person name="Oh S."/>
            <person name="Lee J.H."/>
            <person name="Choi E."/>
            <person name="Choi E."/>
            <person name="Lee S.E."/>
            <person name="Jeon J."/>
            <person name="Kim H."/>
            <person name="Choi G."/>
            <person name="Song H."/>
            <person name="Lee J."/>
            <person name="Lee S.C."/>
            <person name="Kwon J.K."/>
            <person name="Lee H.Y."/>
            <person name="Koo N."/>
            <person name="Hong Y."/>
            <person name="Kim R.W."/>
            <person name="Kang W.H."/>
            <person name="Huh J.H."/>
            <person name="Kang B.C."/>
            <person name="Yang T.J."/>
            <person name="Lee Y.H."/>
            <person name="Bennetzen J.L."/>
            <person name="Choi D."/>
        </authorList>
    </citation>
    <scope>NUCLEOTIDE SEQUENCE [LARGE SCALE GENOMIC DNA]</scope>
    <source>
        <strain evidence="2">cv. PBC81</strain>
    </source>
</reference>
<accession>A0A2G2VD53</accession>
<dbReference type="EMBL" id="MLFT02000012">
    <property type="protein sequence ID" value="PHT30858.1"/>
    <property type="molecule type" value="Genomic_DNA"/>
</dbReference>
<organism evidence="1 2">
    <name type="scientific">Capsicum baccatum</name>
    <name type="common">Peruvian pepper</name>
    <dbReference type="NCBI Taxonomy" id="33114"/>
    <lineage>
        <taxon>Eukaryota</taxon>
        <taxon>Viridiplantae</taxon>
        <taxon>Streptophyta</taxon>
        <taxon>Embryophyta</taxon>
        <taxon>Tracheophyta</taxon>
        <taxon>Spermatophyta</taxon>
        <taxon>Magnoliopsida</taxon>
        <taxon>eudicotyledons</taxon>
        <taxon>Gunneridae</taxon>
        <taxon>Pentapetalae</taxon>
        <taxon>asterids</taxon>
        <taxon>lamiids</taxon>
        <taxon>Solanales</taxon>
        <taxon>Solanaceae</taxon>
        <taxon>Solanoideae</taxon>
        <taxon>Capsiceae</taxon>
        <taxon>Capsicum</taxon>
    </lineage>
</organism>